<name>A0A194VGA3_CYTMA</name>
<dbReference type="OrthoDB" id="5302289at2759"/>
<evidence type="ECO:0000256" key="1">
    <source>
        <dbReference type="SAM" id="MobiDB-lite"/>
    </source>
</evidence>
<dbReference type="EMBL" id="KN714842">
    <property type="protein sequence ID" value="KUI62898.1"/>
    <property type="molecule type" value="Genomic_DNA"/>
</dbReference>
<sequence length="149" mass="16713">MGGAVQPIATSQQQVEVDESPRASPIATTQRQQPRLSTPQQEYQQLLLLQQQQQQQSRASAGAYKDLDPRTVAEALEKARDSPDGVQDPEVSGTLESALDQIWDRVLAQPDSYVMTRGEFAVFNLYQHLFLGNDLAMAARRRYWDNTHG</sequence>
<keyword evidence="3" id="KW-1185">Reference proteome</keyword>
<dbReference type="AlphaFoldDB" id="A0A194VGA3"/>
<gene>
    <name evidence="2" type="ORF">VP1G_10026</name>
</gene>
<evidence type="ECO:0000313" key="3">
    <source>
        <dbReference type="Proteomes" id="UP000078576"/>
    </source>
</evidence>
<proteinExistence type="predicted"/>
<protein>
    <submittedName>
        <fullName evidence="2">Uncharacterized protein</fullName>
    </submittedName>
</protein>
<feature type="region of interest" description="Disordered" evidence="1">
    <location>
        <begin position="1"/>
        <end position="41"/>
    </location>
</feature>
<feature type="compositionally biased region" description="Polar residues" evidence="1">
    <location>
        <begin position="26"/>
        <end position="39"/>
    </location>
</feature>
<dbReference type="Proteomes" id="UP000078576">
    <property type="component" value="Unassembled WGS sequence"/>
</dbReference>
<reference evidence="3" key="1">
    <citation type="submission" date="2014-12" db="EMBL/GenBank/DDBJ databases">
        <title>Genome Sequence of Valsa Canker Pathogens Uncovers a Specific Adaption of Colonization on Woody Bark.</title>
        <authorList>
            <person name="Yin Z."/>
            <person name="Liu H."/>
            <person name="Gao X."/>
            <person name="Li Z."/>
            <person name="Song N."/>
            <person name="Ke X."/>
            <person name="Dai Q."/>
            <person name="Wu Y."/>
            <person name="Sun Y."/>
            <person name="Xu J.-R."/>
            <person name="Kang Z.K."/>
            <person name="Wang L."/>
            <person name="Huang L."/>
        </authorList>
    </citation>
    <scope>NUCLEOTIDE SEQUENCE [LARGE SCALE GENOMIC DNA]</scope>
    <source>
        <strain evidence="3">SXYL134</strain>
    </source>
</reference>
<organism evidence="2 3">
    <name type="scientific">Cytospora mali</name>
    <name type="common">Apple Valsa canker fungus</name>
    <name type="synonym">Valsa mali</name>
    <dbReference type="NCBI Taxonomy" id="578113"/>
    <lineage>
        <taxon>Eukaryota</taxon>
        <taxon>Fungi</taxon>
        <taxon>Dikarya</taxon>
        <taxon>Ascomycota</taxon>
        <taxon>Pezizomycotina</taxon>
        <taxon>Sordariomycetes</taxon>
        <taxon>Sordariomycetidae</taxon>
        <taxon>Diaporthales</taxon>
        <taxon>Cytosporaceae</taxon>
        <taxon>Cytospora</taxon>
    </lineage>
</organism>
<accession>A0A194VGA3</accession>
<evidence type="ECO:0000313" key="2">
    <source>
        <dbReference type="EMBL" id="KUI62898.1"/>
    </source>
</evidence>